<keyword evidence="1" id="KW-0812">Transmembrane</keyword>
<dbReference type="RefSeq" id="WP_169395543.1">
    <property type="nucleotide sequence ID" value="NZ_BAAAJH010000001.1"/>
</dbReference>
<evidence type="ECO:0000313" key="3">
    <source>
        <dbReference type="Proteomes" id="UP001296706"/>
    </source>
</evidence>
<dbReference type="Proteomes" id="UP001296706">
    <property type="component" value="Unassembled WGS sequence"/>
</dbReference>
<accession>A0ABX1RBS4</accession>
<keyword evidence="1" id="KW-1133">Transmembrane helix</keyword>
<gene>
    <name evidence="2" type="ORF">HF577_10260</name>
</gene>
<sequence>MNVPIGIALFVVAALVLPRVPVVDRRLDVPGVVLLTCGGVLVISALTLGTEGGWPPWSIGAAGAGVAVLVVFVAQQRRTSRRGEPVLVEPALSTTRGVRPGLLGLLLVGTRSSSAVWSVPAWRSCSPPGSPRGRAGLPRPR</sequence>
<feature type="transmembrane region" description="Helical" evidence="1">
    <location>
        <begin position="6"/>
        <end position="22"/>
    </location>
</feature>
<feature type="transmembrane region" description="Helical" evidence="1">
    <location>
        <begin position="54"/>
        <end position="74"/>
    </location>
</feature>
<feature type="transmembrane region" description="Helical" evidence="1">
    <location>
        <begin position="29"/>
        <end position="48"/>
    </location>
</feature>
<protein>
    <submittedName>
        <fullName evidence="2">Uncharacterized protein</fullName>
    </submittedName>
</protein>
<keyword evidence="1" id="KW-0472">Membrane</keyword>
<keyword evidence="3" id="KW-1185">Reference proteome</keyword>
<evidence type="ECO:0000256" key="1">
    <source>
        <dbReference type="SAM" id="Phobius"/>
    </source>
</evidence>
<proteinExistence type="predicted"/>
<comment type="caution">
    <text evidence="2">The sequence shown here is derived from an EMBL/GenBank/DDBJ whole genome shotgun (WGS) entry which is preliminary data.</text>
</comment>
<organism evidence="2 3">
    <name type="scientific">Pseudonocardia xinjiangensis</name>
    <dbReference type="NCBI Taxonomy" id="75289"/>
    <lineage>
        <taxon>Bacteria</taxon>
        <taxon>Bacillati</taxon>
        <taxon>Actinomycetota</taxon>
        <taxon>Actinomycetes</taxon>
        <taxon>Pseudonocardiales</taxon>
        <taxon>Pseudonocardiaceae</taxon>
        <taxon>Pseudonocardia</taxon>
    </lineage>
</organism>
<dbReference type="EMBL" id="JAAXKY010000024">
    <property type="protein sequence ID" value="NMH77467.1"/>
    <property type="molecule type" value="Genomic_DNA"/>
</dbReference>
<name>A0ABX1RBS4_9PSEU</name>
<evidence type="ECO:0000313" key="2">
    <source>
        <dbReference type="EMBL" id="NMH77467.1"/>
    </source>
</evidence>
<reference evidence="2 3" key="1">
    <citation type="submission" date="2020-04" db="EMBL/GenBank/DDBJ databases">
        <authorList>
            <person name="Klaysubun C."/>
            <person name="Duangmal K."/>
            <person name="Lipun K."/>
        </authorList>
    </citation>
    <scope>NUCLEOTIDE SEQUENCE [LARGE SCALE GENOMIC DNA]</scope>
    <source>
        <strain evidence="2 3">JCM 11839</strain>
    </source>
</reference>